<reference evidence="2 3" key="1">
    <citation type="submission" date="2018-08" db="EMBL/GenBank/DDBJ databases">
        <authorList>
            <person name="Laetsch R D."/>
            <person name="Stevens L."/>
            <person name="Kumar S."/>
            <person name="Blaxter L. M."/>
        </authorList>
    </citation>
    <scope>NUCLEOTIDE SEQUENCE [LARGE SCALE GENOMIC DNA]</scope>
</reference>
<dbReference type="Proteomes" id="UP000276991">
    <property type="component" value="Unassembled WGS sequence"/>
</dbReference>
<dbReference type="EMBL" id="UPTC01002564">
    <property type="protein sequence ID" value="VBB33627.1"/>
    <property type="molecule type" value="Genomic_DNA"/>
</dbReference>
<dbReference type="OrthoDB" id="5870089at2759"/>
<feature type="transmembrane region" description="Helical" evidence="1">
    <location>
        <begin position="42"/>
        <end position="65"/>
    </location>
</feature>
<proteinExistence type="predicted"/>
<evidence type="ECO:0000313" key="2">
    <source>
        <dbReference type="EMBL" id="VBB33627.1"/>
    </source>
</evidence>
<keyword evidence="3" id="KW-1185">Reference proteome</keyword>
<keyword evidence="1" id="KW-0812">Transmembrane</keyword>
<organism evidence="2 3">
    <name type="scientific">Acanthocheilonema viteae</name>
    <name type="common">Filarial nematode worm</name>
    <name type="synonym">Dipetalonema viteae</name>
    <dbReference type="NCBI Taxonomy" id="6277"/>
    <lineage>
        <taxon>Eukaryota</taxon>
        <taxon>Metazoa</taxon>
        <taxon>Ecdysozoa</taxon>
        <taxon>Nematoda</taxon>
        <taxon>Chromadorea</taxon>
        <taxon>Rhabditida</taxon>
        <taxon>Spirurina</taxon>
        <taxon>Spiruromorpha</taxon>
        <taxon>Filarioidea</taxon>
        <taxon>Onchocercidae</taxon>
        <taxon>Acanthocheilonema</taxon>
    </lineage>
</organism>
<evidence type="ECO:0000256" key="1">
    <source>
        <dbReference type="SAM" id="Phobius"/>
    </source>
</evidence>
<feature type="transmembrane region" description="Helical" evidence="1">
    <location>
        <begin position="12"/>
        <end position="36"/>
    </location>
</feature>
<keyword evidence="1" id="KW-0472">Membrane</keyword>
<gene>
    <name evidence="2" type="ORF">NAV_LOCUS8418</name>
</gene>
<name>A0A498SP00_ACAVI</name>
<sequence length="161" mass="17657">MKRYADQISFHHPFIHSSFVFTAAATITTAVATAAITASISAAVVCVLVVAKIVAHLLSILHFGLHQSDPFQQYRPIVAVLFACPYLYEISDNICDPWLGSFPVPGTDPESVSQRLDRFIPRKSAIAVQLSVSVSGVKVCAIDDEVRHSNFQQLQILMEIC</sequence>
<accession>A0A498SP00</accession>
<evidence type="ECO:0000313" key="3">
    <source>
        <dbReference type="Proteomes" id="UP000276991"/>
    </source>
</evidence>
<keyword evidence="1" id="KW-1133">Transmembrane helix</keyword>
<protein>
    <submittedName>
        <fullName evidence="2">Uncharacterized protein</fullName>
    </submittedName>
</protein>
<dbReference type="AlphaFoldDB" id="A0A498SP00"/>